<sequence length="304" mass="35895">MRIGKLRMLLEQYGEATLRDVIVEMYRNIPKTVIEEKDIDFMVSQFTRYKEQKSSDERHSLSQTIVLAERFVELAYDHLYIVPNQVMSERDQKNWYIHAKKIIRDLAYYADDEPEARTMYEEMFLLLSSSAGEEPLFTTSDPFRLLKLSQTTMLSQLIHYYQLDAPTTAVWIDRSLYTALHVPKDVDSTRVDLLSTLLDQSYNSSEWNLLRERLTTLCDRTLAKAHTDENALADYQALKMLELELLVERGHLSEAEQKLFAEYIPFFSHRSEPFKVYVNMLESRGHTNETKRLRRLAKEKRIQF</sequence>
<dbReference type="Proteomes" id="UP001060325">
    <property type="component" value="Chromosome"/>
</dbReference>
<keyword evidence="2" id="KW-1185">Reference proteome</keyword>
<dbReference type="RefSeq" id="WP_255176970.1">
    <property type="nucleotide sequence ID" value="NZ_CP101462.1"/>
</dbReference>
<gene>
    <name evidence="1" type="ORF">NMQ00_12725</name>
</gene>
<proteinExistence type="predicted"/>
<evidence type="ECO:0000313" key="2">
    <source>
        <dbReference type="Proteomes" id="UP001060325"/>
    </source>
</evidence>
<evidence type="ECO:0000313" key="1">
    <source>
        <dbReference type="EMBL" id="UTT42392.1"/>
    </source>
</evidence>
<protein>
    <submittedName>
        <fullName evidence="1">Uncharacterized protein</fullName>
    </submittedName>
</protein>
<reference evidence="1" key="1">
    <citation type="submission" date="2022-07" db="EMBL/GenBank/DDBJ databases">
        <title>Complete genome of CX2.</title>
        <authorList>
            <person name="Cao G."/>
        </authorList>
    </citation>
    <scope>NUCLEOTIDE SEQUENCE</scope>
    <source>
        <strain evidence="1">CX2</strain>
    </source>
</reference>
<name>A0ABY5FMB4_9BACL</name>
<dbReference type="EMBL" id="CP101462">
    <property type="protein sequence ID" value="UTT42392.1"/>
    <property type="molecule type" value="Genomic_DNA"/>
</dbReference>
<organism evidence="1 2">
    <name type="scientific">Exiguobacterium aurantiacum</name>
    <dbReference type="NCBI Taxonomy" id="33987"/>
    <lineage>
        <taxon>Bacteria</taxon>
        <taxon>Bacillati</taxon>
        <taxon>Bacillota</taxon>
        <taxon>Bacilli</taxon>
        <taxon>Bacillales</taxon>
        <taxon>Bacillales Family XII. Incertae Sedis</taxon>
        <taxon>Exiguobacterium</taxon>
    </lineage>
</organism>
<accession>A0ABY5FMB4</accession>